<feature type="domain" description="GST N-terminal" evidence="6">
    <location>
        <begin position="30"/>
        <end position="111"/>
    </location>
</feature>
<name>A0ABD3IS76_EUCGL</name>
<dbReference type="GO" id="GO:0009636">
    <property type="term" value="P:response to toxic substance"/>
    <property type="evidence" value="ECO:0007669"/>
    <property type="project" value="UniProtKB-KW"/>
</dbReference>
<dbReference type="SFLD" id="SFLDG00358">
    <property type="entry name" value="Main_(cytGST)"/>
    <property type="match status" value="1"/>
</dbReference>
<dbReference type="FunFam" id="3.40.30.10:FF:000091">
    <property type="entry name" value="Glutathione S-transferase L2, chloroplastic"/>
    <property type="match status" value="1"/>
</dbReference>
<organism evidence="7 8">
    <name type="scientific">Eucalyptus globulus</name>
    <name type="common">Tasmanian blue gum</name>
    <dbReference type="NCBI Taxonomy" id="34317"/>
    <lineage>
        <taxon>Eukaryota</taxon>
        <taxon>Viridiplantae</taxon>
        <taxon>Streptophyta</taxon>
        <taxon>Embryophyta</taxon>
        <taxon>Tracheophyta</taxon>
        <taxon>Spermatophyta</taxon>
        <taxon>Magnoliopsida</taxon>
        <taxon>eudicotyledons</taxon>
        <taxon>Gunneridae</taxon>
        <taxon>Pentapetalae</taxon>
        <taxon>rosids</taxon>
        <taxon>malvids</taxon>
        <taxon>Myrtales</taxon>
        <taxon>Myrtaceae</taxon>
        <taxon>Myrtoideae</taxon>
        <taxon>Eucalypteae</taxon>
        <taxon>Eucalyptus</taxon>
    </lineage>
</organism>
<dbReference type="Pfam" id="PF13410">
    <property type="entry name" value="GST_C_2"/>
    <property type="match status" value="1"/>
</dbReference>
<dbReference type="PANTHER" id="PTHR44328:SF6">
    <property type="entry name" value="GLUTATHIONE S-TRANSFERASE L1-RELATED"/>
    <property type="match status" value="1"/>
</dbReference>
<protein>
    <recommendedName>
        <fullName evidence="1">glutathione transferase</fullName>
        <ecNumber evidence="1">2.5.1.18</ecNumber>
    </recommendedName>
</protein>
<evidence type="ECO:0000256" key="2">
    <source>
        <dbReference type="ARBA" id="ARBA00022575"/>
    </source>
</evidence>
<evidence type="ECO:0000259" key="6">
    <source>
        <dbReference type="PROSITE" id="PS50404"/>
    </source>
</evidence>
<comment type="caution">
    <text evidence="7">The sequence shown here is derived from an EMBL/GenBank/DDBJ whole genome shotgun (WGS) entry which is preliminary data.</text>
</comment>
<evidence type="ECO:0000256" key="5">
    <source>
        <dbReference type="SAM" id="MobiDB-lite"/>
    </source>
</evidence>
<dbReference type="InterPro" id="IPR040079">
    <property type="entry name" value="Glutathione_S-Trfase"/>
</dbReference>
<dbReference type="InterPro" id="IPR036282">
    <property type="entry name" value="Glutathione-S-Trfase_C_sf"/>
</dbReference>
<dbReference type="InterPro" id="IPR044629">
    <property type="entry name" value="GSTL1/2/3"/>
</dbReference>
<dbReference type="GO" id="GO:0004364">
    <property type="term" value="F:glutathione transferase activity"/>
    <property type="evidence" value="ECO:0007669"/>
    <property type="project" value="UniProtKB-EC"/>
</dbReference>
<evidence type="ECO:0000313" key="7">
    <source>
        <dbReference type="EMBL" id="KAL3717226.1"/>
    </source>
</evidence>
<feature type="compositionally biased region" description="Pro residues" evidence="5">
    <location>
        <begin position="14"/>
        <end position="25"/>
    </location>
</feature>
<dbReference type="Pfam" id="PF13417">
    <property type="entry name" value="GST_N_3"/>
    <property type="match status" value="1"/>
</dbReference>
<comment type="catalytic activity">
    <reaction evidence="3">
        <text>RX + glutathione = an S-substituted glutathione + a halide anion + H(+)</text>
        <dbReference type="Rhea" id="RHEA:16437"/>
        <dbReference type="ChEBI" id="CHEBI:15378"/>
        <dbReference type="ChEBI" id="CHEBI:16042"/>
        <dbReference type="ChEBI" id="CHEBI:17792"/>
        <dbReference type="ChEBI" id="CHEBI:57925"/>
        <dbReference type="ChEBI" id="CHEBI:90779"/>
        <dbReference type="EC" id="2.5.1.18"/>
    </reaction>
</comment>
<comment type="similarity">
    <text evidence="4">Belongs to the GST superfamily. Lambda family.</text>
</comment>
<evidence type="ECO:0000313" key="8">
    <source>
        <dbReference type="Proteomes" id="UP001634007"/>
    </source>
</evidence>
<dbReference type="PANTHER" id="PTHR44328">
    <property type="entry name" value="GLUTATHIONE S-TRANSFERASE L1"/>
    <property type="match status" value="1"/>
</dbReference>
<dbReference type="EC" id="2.5.1.18" evidence="1"/>
<proteinExistence type="inferred from homology"/>
<dbReference type="InterPro" id="IPR004045">
    <property type="entry name" value="Glutathione_S-Trfase_N"/>
</dbReference>
<dbReference type="PROSITE" id="PS50404">
    <property type="entry name" value="GST_NTER"/>
    <property type="match status" value="1"/>
</dbReference>
<feature type="region of interest" description="Disordered" evidence="5">
    <location>
        <begin position="1"/>
        <end position="25"/>
    </location>
</feature>
<evidence type="ECO:0000256" key="4">
    <source>
        <dbReference type="ARBA" id="ARBA00060732"/>
    </source>
</evidence>
<dbReference type="Proteomes" id="UP001634007">
    <property type="component" value="Unassembled WGS sequence"/>
</dbReference>
<dbReference type="AlphaFoldDB" id="A0ABD3IS76"/>
<sequence length="242" mass="27837">MKPSLSNAKAGETLPPPLDSNSNPPPLFDGTTRLYITYRSPFAQRAWITRNCKGLQDEIKLVPLSLTDKPAWYREKVYPVDKVPSLEHDNKIIGESLDLMKYIDSKFEGPSLFPTDLAKRDYGKELWSYSLKFIETMYSALNGETVKELGPPLDHLDRALQKFDDGPFFLGQFSLVDIAFIPFVERIQSLLSDVWKHDITLGRPNLASWIEEMNKIDAYTQTKYDPQDIIAYMKTRFLYAEE</sequence>
<dbReference type="FunFam" id="1.20.1050.10:FF:000041">
    <property type="entry name" value="Lambda class glutathione S-transferase"/>
    <property type="match status" value="1"/>
</dbReference>
<dbReference type="SUPFAM" id="SSF47616">
    <property type="entry name" value="GST C-terminal domain-like"/>
    <property type="match status" value="1"/>
</dbReference>
<dbReference type="SFLD" id="SFLDS00019">
    <property type="entry name" value="Glutathione_Transferase_(cytos"/>
    <property type="match status" value="1"/>
</dbReference>
<dbReference type="EMBL" id="JBJKBG010000011">
    <property type="protein sequence ID" value="KAL3717226.1"/>
    <property type="molecule type" value="Genomic_DNA"/>
</dbReference>
<dbReference type="InterPro" id="IPR036249">
    <property type="entry name" value="Thioredoxin-like_sf"/>
</dbReference>
<accession>A0ABD3IS76</accession>
<dbReference type="SUPFAM" id="SSF52833">
    <property type="entry name" value="Thioredoxin-like"/>
    <property type="match status" value="1"/>
</dbReference>
<gene>
    <name evidence="7" type="ORF">ACJRO7_008760</name>
</gene>
<dbReference type="Gene3D" id="3.40.30.10">
    <property type="entry name" value="Glutaredoxin"/>
    <property type="match status" value="1"/>
</dbReference>
<reference evidence="7 8" key="1">
    <citation type="submission" date="2024-11" db="EMBL/GenBank/DDBJ databases">
        <title>Chromosome-level genome assembly of Eucalyptus globulus Labill. provides insights into its genome evolution.</title>
        <authorList>
            <person name="Li X."/>
        </authorList>
    </citation>
    <scope>NUCLEOTIDE SEQUENCE [LARGE SCALE GENOMIC DNA]</scope>
    <source>
        <strain evidence="7">CL2024</strain>
        <tissue evidence="7">Fresh tender leaves</tissue>
    </source>
</reference>
<evidence type="ECO:0000256" key="1">
    <source>
        <dbReference type="ARBA" id="ARBA00012452"/>
    </source>
</evidence>
<dbReference type="Gene3D" id="1.20.1050.10">
    <property type="match status" value="1"/>
</dbReference>
<keyword evidence="8" id="KW-1185">Reference proteome</keyword>
<evidence type="ECO:0000256" key="3">
    <source>
        <dbReference type="ARBA" id="ARBA00047960"/>
    </source>
</evidence>
<keyword evidence="2" id="KW-0216">Detoxification</keyword>